<feature type="compositionally biased region" description="Low complexity" evidence="1">
    <location>
        <begin position="25"/>
        <end position="36"/>
    </location>
</feature>
<sequence length="569" mass="63484">MAGRPLPDRPILPRRRPGEAIRSVRLPPASRLALLRDSSQERRPRGPGSMELPGPCDHPPPPWSELIPPDARVVLEVGCGEGLSAEAYRRRNPGVVYIGIEPDQGKAVQASRRVDRLVVGPADALLGPTPCLAPASVDCLILTRLIDGCPALDRTIDEACRLLATDGVLLAWTALAGDVADRWRARFEPRGMCLVDLEPWEPGRAPFDDGAACPEPHRTLRSILRLVRSDRQPSRLLLQTLAATPICSRIRTEEPDRALRTLPGVRTRTDYAVAPLLAERPGEARVLILQRSILGRRDLEGIRRFRQAGYLIVSEWDDDPSIFPEVATQEALTFRACHCVQTSTQPLAEVLRAFHPVVAVFPNRVFELPPRVLRRAEGPVSIVFAALNRENDWAEIMPALRRVLVDVKDAVRVDVVHDRAFFDALPPVPKTFRPFLPYADYVAVLQQSDIALLPLMPSRFNRCKSDLKYLECAALGVACLAAPTVYADSIRHGETGMVYRSPSEFEAMLRQLIADAALRQSLASAAYREVARSRMLGQVFRERYLWYEQMIARLPELDRDLCDRVPELA</sequence>
<feature type="domain" description="Methyltransferase type 11" evidence="2">
    <location>
        <begin position="75"/>
        <end position="170"/>
    </location>
</feature>
<dbReference type="SUPFAM" id="SSF53756">
    <property type="entry name" value="UDP-Glycosyltransferase/glycogen phosphorylase"/>
    <property type="match status" value="1"/>
</dbReference>
<keyword evidence="4" id="KW-0808">Transferase</keyword>
<dbReference type="InterPro" id="IPR013216">
    <property type="entry name" value="Methyltransf_11"/>
</dbReference>
<dbReference type="GO" id="GO:0032259">
    <property type="term" value="P:methylation"/>
    <property type="evidence" value="ECO:0007669"/>
    <property type="project" value="UniProtKB-KW"/>
</dbReference>
<reference evidence="4 5" key="2">
    <citation type="submission" date="2019-01" db="EMBL/GenBank/DDBJ databases">
        <title>Tautonia sociabilis, a novel thermotolerant planctomycete of Isosphaeraceae family, isolated from a 4000 m deep subterranean habitat.</title>
        <authorList>
            <person name="Kovaleva O.L."/>
            <person name="Elcheninov A.G."/>
            <person name="Van Heerden E."/>
            <person name="Toshchakov S.V."/>
            <person name="Novikov A."/>
            <person name="Bonch-Osmolovskaya E.A."/>
            <person name="Kublanov I.V."/>
        </authorList>
    </citation>
    <scope>NUCLEOTIDE SEQUENCE [LARGE SCALE GENOMIC DNA]</scope>
    <source>
        <strain evidence="4 5">GM2012</strain>
    </source>
</reference>
<feature type="domain" description="Spore protein YkvP/CgeB glycosyl transferase-like" evidence="3">
    <location>
        <begin position="425"/>
        <end position="532"/>
    </location>
</feature>
<evidence type="ECO:0000256" key="1">
    <source>
        <dbReference type="SAM" id="MobiDB-lite"/>
    </source>
</evidence>
<name>A0A432MRM7_9BACT</name>
<dbReference type="Proteomes" id="UP000280296">
    <property type="component" value="Unassembled WGS sequence"/>
</dbReference>
<dbReference type="Gene3D" id="3.40.50.2000">
    <property type="entry name" value="Glycogen Phosphorylase B"/>
    <property type="match status" value="1"/>
</dbReference>
<dbReference type="InterPro" id="IPR029063">
    <property type="entry name" value="SAM-dependent_MTases_sf"/>
</dbReference>
<dbReference type="SUPFAM" id="SSF53335">
    <property type="entry name" value="S-adenosyl-L-methionine-dependent methyltransferases"/>
    <property type="match status" value="1"/>
</dbReference>
<gene>
    <name evidence="4" type="ORF">TsocGM_02005</name>
</gene>
<evidence type="ECO:0000313" key="5">
    <source>
        <dbReference type="Proteomes" id="UP000280296"/>
    </source>
</evidence>
<comment type="caution">
    <text evidence="4">The sequence shown here is derived from an EMBL/GenBank/DDBJ whole genome shotgun (WGS) entry which is preliminary data.</text>
</comment>
<dbReference type="Gene3D" id="3.40.50.150">
    <property type="entry name" value="Vaccinia Virus protein VP39"/>
    <property type="match status" value="1"/>
</dbReference>
<feature type="region of interest" description="Disordered" evidence="1">
    <location>
        <begin position="1"/>
        <end position="63"/>
    </location>
</feature>
<accession>A0A432MRM7</accession>
<dbReference type="Pfam" id="PF13524">
    <property type="entry name" value="Glyco_trans_1_2"/>
    <property type="match status" value="1"/>
</dbReference>
<keyword evidence="4" id="KW-0489">Methyltransferase</keyword>
<dbReference type="CDD" id="cd02440">
    <property type="entry name" value="AdoMet_MTases"/>
    <property type="match status" value="1"/>
</dbReference>
<keyword evidence="5" id="KW-1185">Reference proteome</keyword>
<dbReference type="GO" id="GO:0008757">
    <property type="term" value="F:S-adenosylmethionine-dependent methyltransferase activity"/>
    <property type="evidence" value="ECO:0007669"/>
    <property type="project" value="InterPro"/>
</dbReference>
<evidence type="ECO:0000313" key="4">
    <source>
        <dbReference type="EMBL" id="RUL89568.1"/>
    </source>
</evidence>
<dbReference type="InterPro" id="IPR055259">
    <property type="entry name" value="YkvP/CgeB_Glyco_trans-like"/>
</dbReference>
<dbReference type="EMBL" id="RYZH01000002">
    <property type="protein sequence ID" value="RUL89568.1"/>
    <property type="molecule type" value="Genomic_DNA"/>
</dbReference>
<proteinExistence type="predicted"/>
<evidence type="ECO:0000259" key="3">
    <source>
        <dbReference type="Pfam" id="PF13524"/>
    </source>
</evidence>
<evidence type="ECO:0000259" key="2">
    <source>
        <dbReference type="Pfam" id="PF08241"/>
    </source>
</evidence>
<dbReference type="Pfam" id="PF08241">
    <property type="entry name" value="Methyltransf_11"/>
    <property type="match status" value="1"/>
</dbReference>
<organism evidence="4 5">
    <name type="scientific">Tautonia sociabilis</name>
    <dbReference type="NCBI Taxonomy" id="2080755"/>
    <lineage>
        <taxon>Bacteria</taxon>
        <taxon>Pseudomonadati</taxon>
        <taxon>Planctomycetota</taxon>
        <taxon>Planctomycetia</taxon>
        <taxon>Isosphaerales</taxon>
        <taxon>Isosphaeraceae</taxon>
        <taxon>Tautonia</taxon>
    </lineage>
</organism>
<reference evidence="4 5" key="1">
    <citation type="submission" date="2018-12" db="EMBL/GenBank/DDBJ databases">
        <authorList>
            <person name="Toschakov S.V."/>
        </authorList>
    </citation>
    <scope>NUCLEOTIDE SEQUENCE [LARGE SCALE GENOMIC DNA]</scope>
    <source>
        <strain evidence="4 5">GM2012</strain>
    </source>
</reference>
<protein>
    <submittedName>
        <fullName evidence="4">Methyltransferase domain-containing protein</fullName>
    </submittedName>
</protein>
<dbReference type="AlphaFoldDB" id="A0A432MRM7"/>